<evidence type="ECO:0000256" key="1">
    <source>
        <dbReference type="SAM" id="MobiDB-lite"/>
    </source>
</evidence>
<reference evidence="2 3" key="1">
    <citation type="journal article" date="2015" name="Genome Biol. Evol.">
        <title>Phylogenomic analyses indicate that early fungi evolved digesting cell walls of algal ancestors of land plants.</title>
        <authorList>
            <person name="Chang Y."/>
            <person name="Wang S."/>
            <person name="Sekimoto S."/>
            <person name="Aerts A.L."/>
            <person name="Choi C."/>
            <person name="Clum A."/>
            <person name="LaButti K.M."/>
            <person name="Lindquist E.A."/>
            <person name="Yee Ngan C."/>
            <person name="Ohm R.A."/>
            <person name="Salamov A.A."/>
            <person name="Grigoriev I.V."/>
            <person name="Spatafora J.W."/>
            <person name="Berbee M.L."/>
        </authorList>
    </citation>
    <scope>NUCLEOTIDE SEQUENCE [LARGE SCALE GENOMIC DNA]</scope>
    <source>
        <strain evidence="2 3">NRRL 1564</strain>
    </source>
</reference>
<name>A0A2G5B711_COERN</name>
<sequence length="234" mass="26534">MGLLLFTKTVVVGIIPGSETIYKYSPSYLSPNEATAFVKQKVGGESICYLLENHLLLHDDSTELVESLDKSSEKHQRKAYVVICYTVEKTPINGTLETLDLFILVAAAQNPTENLQKFIDALKNMERDIKSEEEEEDGRDNEDDEEYDEGDGEEVEEDMMVVENLEEGHVMNRGEERNGRTLEIFKNTNITKRCVCKAFAIEIDNINENRAEELQNGFSNLLISILLETCSKLK</sequence>
<dbReference type="Proteomes" id="UP000242474">
    <property type="component" value="Unassembled WGS sequence"/>
</dbReference>
<proteinExistence type="predicted"/>
<organism evidence="2 3">
    <name type="scientific">Coemansia reversa (strain ATCC 12441 / NRRL 1564)</name>
    <dbReference type="NCBI Taxonomy" id="763665"/>
    <lineage>
        <taxon>Eukaryota</taxon>
        <taxon>Fungi</taxon>
        <taxon>Fungi incertae sedis</taxon>
        <taxon>Zoopagomycota</taxon>
        <taxon>Kickxellomycotina</taxon>
        <taxon>Kickxellomycetes</taxon>
        <taxon>Kickxellales</taxon>
        <taxon>Kickxellaceae</taxon>
        <taxon>Coemansia</taxon>
    </lineage>
</organism>
<keyword evidence="3" id="KW-1185">Reference proteome</keyword>
<dbReference type="AlphaFoldDB" id="A0A2G5B711"/>
<protein>
    <submittedName>
        <fullName evidence="2">Uncharacterized protein</fullName>
    </submittedName>
</protein>
<evidence type="ECO:0000313" key="2">
    <source>
        <dbReference type="EMBL" id="PIA14833.1"/>
    </source>
</evidence>
<dbReference type="EMBL" id="KZ303512">
    <property type="protein sequence ID" value="PIA14833.1"/>
    <property type="molecule type" value="Genomic_DNA"/>
</dbReference>
<feature type="region of interest" description="Disordered" evidence="1">
    <location>
        <begin position="129"/>
        <end position="156"/>
    </location>
</feature>
<accession>A0A2G5B711</accession>
<feature type="compositionally biased region" description="Acidic residues" evidence="1">
    <location>
        <begin position="131"/>
        <end position="156"/>
    </location>
</feature>
<gene>
    <name evidence="2" type="ORF">COEREDRAFT_88358</name>
</gene>
<evidence type="ECO:0000313" key="3">
    <source>
        <dbReference type="Proteomes" id="UP000242474"/>
    </source>
</evidence>